<dbReference type="PANTHER" id="PTHR38593">
    <property type="entry name" value="BLR2558 PROTEIN"/>
    <property type="match status" value="1"/>
</dbReference>
<dbReference type="Gene3D" id="1.20.1260.10">
    <property type="match status" value="1"/>
</dbReference>
<dbReference type="Proteomes" id="UP000198480">
    <property type="component" value="Unassembled WGS sequence"/>
</dbReference>
<keyword evidence="3" id="KW-1185">Reference proteome</keyword>
<dbReference type="AlphaFoldDB" id="A0A239AJ18"/>
<dbReference type="InterPro" id="IPR012347">
    <property type="entry name" value="Ferritin-like"/>
</dbReference>
<evidence type="ECO:0000259" key="1">
    <source>
        <dbReference type="Pfam" id="PF13628"/>
    </source>
</evidence>
<gene>
    <name evidence="2" type="ORF">SAMN06295967_101197</name>
</gene>
<evidence type="ECO:0000313" key="3">
    <source>
        <dbReference type="Proteomes" id="UP000198480"/>
    </source>
</evidence>
<dbReference type="PROSITE" id="PS51257">
    <property type="entry name" value="PROKAR_LIPOPROTEIN"/>
    <property type="match status" value="1"/>
</dbReference>
<organism evidence="2 3">
    <name type="scientific">Belliella buryatensis</name>
    <dbReference type="NCBI Taxonomy" id="1500549"/>
    <lineage>
        <taxon>Bacteria</taxon>
        <taxon>Pseudomonadati</taxon>
        <taxon>Bacteroidota</taxon>
        <taxon>Cytophagia</taxon>
        <taxon>Cytophagales</taxon>
        <taxon>Cyclobacteriaceae</taxon>
        <taxon>Belliella</taxon>
    </lineage>
</organism>
<dbReference type="RefSeq" id="WP_089237044.1">
    <property type="nucleotide sequence ID" value="NZ_FZOK01000001.1"/>
</dbReference>
<name>A0A239AJ18_9BACT</name>
<dbReference type="PANTHER" id="PTHR38593:SF1">
    <property type="entry name" value="BLR2558 PROTEIN"/>
    <property type="match status" value="1"/>
</dbReference>
<dbReference type="Pfam" id="PF13628">
    <property type="entry name" value="DUF4142"/>
    <property type="match status" value="1"/>
</dbReference>
<evidence type="ECO:0000313" key="2">
    <source>
        <dbReference type="EMBL" id="SNR95657.1"/>
    </source>
</evidence>
<proteinExistence type="predicted"/>
<reference evidence="3" key="1">
    <citation type="submission" date="2017-06" db="EMBL/GenBank/DDBJ databases">
        <authorList>
            <person name="Varghese N."/>
            <person name="Submissions S."/>
        </authorList>
    </citation>
    <scope>NUCLEOTIDE SEQUENCE [LARGE SCALE GENOMIC DNA]</scope>
    <source>
        <strain evidence="3">5C</strain>
    </source>
</reference>
<dbReference type="InterPro" id="IPR025419">
    <property type="entry name" value="DUF4142"/>
</dbReference>
<feature type="domain" description="DUF4142" evidence="1">
    <location>
        <begin position="61"/>
        <end position="179"/>
    </location>
</feature>
<accession>A0A239AJ18</accession>
<sequence>MKNLINYNTILMYSLCFVGPIFLTTACSENKANDSMKVAKTENTAKLTSRDTTILVIENDDDAKFLMKAAELQMERISLGKLAQQKGNTSHVKELGKTMETDYSKSHAELKTLALGKSVSIPNTLTDDSKKAYEKLNEKTGAEFEKAYSTMMVDDHKDAVKLFEKASTDSEDPKIRNWAS</sequence>
<dbReference type="EMBL" id="FZOK01000001">
    <property type="protein sequence ID" value="SNR95657.1"/>
    <property type="molecule type" value="Genomic_DNA"/>
</dbReference>
<dbReference type="OrthoDB" id="883203at2"/>
<protein>
    <submittedName>
        <fullName evidence="2">Putative membrane protein</fullName>
    </submittedName>
</protein>